<evidence type="ECO:0000313" key="7">
    <source>
        <dbReference type="Proteomes" id="UP000192652"/>
    </source>
</evidence>
<reference evidence="4 6" key="1">
    <citation type="submission" date="2016-09" db="EMBL/GenBank/DDBJ databases">
        <title>Rhizobium sp. nov., a novel species isolated from the rice rhizosphere.</title>
        <authorList>
            <person name="Zhao J."/>
            <person name="Zhang X."/>
        </authorList>
    </citation>
    <scope>NUCLEOTIDE SEQUENCE [LARGE SCALE GENOMIC DNA]</scope>
    <source>
        <strain evidence="4 6">MH17</strain>
    </source>
</reference>
<keyword evidence="7" id="KW-1185">Reference proteome</keyword>
<dbReference type="EMBL" id="MKIO01000021">
    <property type="protein sequence ID" value="OLP56747.1"/>
    <property type="molecule type" value="Genomic_DNA"/>
</dbReference>
<dbReference type="GO" id="GO:0000160">
    <property type="term" value="P:phosphorelay signal transduction system"/>
    <property type="evidence" value="ECO:0007669"/>
    <property type="project" value="UniProtKB-KW"/>
</dbReference>
<dbReference type="RefSeq" id="WP_075633766.1">
    <property type="nucleotide sequence ID" value="NZ_MKIO01000021.1"/>
</dbReference>
<name>A0A1Q9AMV7_9HYPH</name>
<evidence type="ECO:0000313" key="6">
    <source>
        <dbReference type="Proteomes" id="UP000186143"/>
    </source>
</evidence>
<dbReference type="Proteomes" id="UP000186143">
    <property type="component" value="Unassembled WGS sequence"/>
</dbReference>
<dbReference type="InterPro" id="IPR008207">
    <property type="entry name" value="Sig_transdc_His_kin_Hpt_dom"/>
</dbReference>
<feature type="region of interest" description="Disordered" evidence="2">
    <location>
        <begin position="1"/>
        <end position="23"/>
    </location>
</feature>
<dbReference type="Gene3D" id="1.20.120.160">
    <property type="entry name" value="HPT domain"/>
    <property type="match status" value="1"/>
</dbReference>
<reference evidence="5" key="2">
    <citation type="submission" date="2016-12" db="EMBL/GenBank/DDBJ databases">
        <authorList>
            <person name="Zhang X."/>
            <person name="Zhao J."/>
        </authorList>
    </citation>
    <scope>NUCLEOTIDE SEQUENCE</scope>
    <source>
        <strain evidence="5">RD15</strain>
    </source>
</reference>
<dbReference type="OrthoDB" id="8454588at2"/>
<protein>
    <recommendedName>
        <fullName evidence="3">HPt domain-containing protein</fullName>
    </recommendedName>
</protein>
<dbReference type="EMBL" id="MSPX01000001">
    <property type="protein sequence ID" value="OQP88303.1"/>
    <property type="molecule type" value="Genomic_DNA"/>
</dbReference>
<dbReference type="SUPFAM" id="SSF47226">
    <property type="entry name" value="Histidine-containing phosphotransfer domain, HPT domain"/>
    <property type="match status" value="1"/>
</dbReference>
<sequence length="124" mass="13256">MAEPASTIAFDAPPCDGARTPSQARPIDLDHLARQTMGDKSLEIEVLQLFARQARQVVKELAGCDPARFPFLAHQLKGAALAVGAQQVVAATRALEEGPVGAEALATLHARVLDCELFILKLCR</sequence>
<reference evidence="5 7" key="3">
    <citation type="journal article" date="2017" name="Antonie Van Leeuwenhoek">
        <title>Rhizobium rhizosphaerae sp. nov., a novel species isolated from rice rhizosphere.</title>
        <authorList>
            <person name="Zhao J.J."/>
            <person name="Zhang J."/>
            <person name="Zhang R.J."/>
            <person name="Zhang C.W."/>
            <person name="Yin H.Q."/>
            <person name="Zhang X.X."/>
        </authorList>
    </citation>
    <scope>NUCLEOTIDE SEQUENCE [LARGE SCALE GENOMIC DNA]</scope>
    <source>
        <strain evidence="5 7">RD15</strain>
    </source>
</reference>
<dbReference type="STRING" id="1672749.BJF92_11750"/>
<proteinExistence type="predicted"/>
<evidence type="ECO:0000313" key="5">
    <source>
        <dbReference type="EMBL" id="OQP88303.1"/>
    </source>
</evidence>
<evidence type="ECO:0000256" key="2">
    <source>
        <dbReference type="SAM" id="MobiDB-lite"/>
    </source>
</evidence>
<dbReference type="InterPro" id="IPR036641">
    <property type="entry name" value="HPT_dom_sf"/>
</dbReference>
<evidence type="ECO:0000259" key="3">
    <source>
        <dbReference type="Pfam" id="PF01627"/>
    </source>
</evidence>
<keyword evidence="1" id="KW-0902">Two-component regulatory system</keyword>
<organism evidence="4 6">
    <name type="scientific">Xaviernesmea rhizosphaerae</name>
    <dbReference type="NCBI Taxonomy" id="1672749"/>
    <lineage>
        <taxon>Bacteria</taxon>
        <taxon>Pseudomonadati</taxon>
        <taxon>Pseudomonadota</taxon>
        <taxon>Alphaproteobacteria</taxon>
        <taxon>Hyphomicrobiales</taxon>
        <taxon>Rhizobiaceae</taxon>
        <taxon>Rhizobium/Agrobacterium group</taxon>
        <taxon>Xaviernesmea</taxon>
    </lineage>
</organism>
<comment type="caution">
    <text evidence="4">The sequence shown here is derived from an EMBL/GenBank/DDBJ whole genome shotgun (WGS) entry which is preliminary data.</text>
</comment>
<feature type="domain" description="HPt" evidence="3">
    <location>
        <begin position="46"/>
        <end position="106"/>
    </location>
</feature>
<dbReference type="Proteomes" id="UP000192652">
    <property type="component" value="Unassembled WGS sequence"/>
</dbReference>
<gene>
    <name evidence="4" type="ORF">BJF92_11750</name>
    <name evidence="5" type="ORF">BTR14_02365</name>
</gene>
<evidence type="ECO:0000313" key="4">
    <source>
        <dbReference type="EMBL" id="OLP56747.1"/>
    </source>
</evidence>
<dbReference type="GO" id="GO:0004672">
    <property type="term" value="F:protein kinase activity"/>
    <property type="evidence" value="ECO:0007669"/>
    <property type="project" value="UniProtKB-ARBA"/>
</dbReference>
<dbReference type="AlphaFoldDB" id="A0A1Q9AMV7"/>
<evidence type="ECO:0000256" key="1">
    <source>
        <dbReference type="ARBA" id="ARBA00023012"/>
    </source>
</evidence>
<accession>A0A1Q9AMV7</accession>
<dbReference type="Pfam" id="PF01627">
    <property type="entry name" value="Hpt"/>
    <property type="match status" value="1"/>
</dbReference>